<name>A0ABP1FRZ1_9CHLO</name>
<proteinExistence type="predicted"/>
<sequence length="422" mass="45108">MPREGLDPSEIETAVIVLHYLVSHGFAKAVAAFRRDAKQLLKPVRSVPAGIRPLANIILEYVALKEAAIRRDTYLRGNSALREIDEVIARRSECQKTVQELAAQCQRPVEGPNFALGLGESHGTPEEPDLGNFQEPPLGGDGVQQCPAEAAAADDAAQPRHTPRKLLRKAAPKRKRLVGVQAAAGEAAAGTNILNQPVNERMLEQLLAGEWQALDDTALMDWVSALTEEPSMTALLEPIVALEPGSPIARLESGTEGKKKRSSVLLERHQTETQHDSISMATAAYGHEHWPGRAADAQQALLPIPSPAQDDAQTPPTVKNADLQQKEMAQADLARDTSLAHPEIIGAGAAERSQTGFESGSPAEHGQIEQDGHGHSESPTDDSDSDDDIQVRAMDRTALLSSLVGSGAAEGAIESLVASLKY</sequence>
<dbReference type="Proteomes" id="UP001497392">
    <property type="component" value="Unassembled WGS sequence"/>
</dbReference>
<comment type="caution">
    <text evidence="2">The sequence shown here is derived from an EMBL/GenBank/DDBJ whole genome shotgun (WGS) entry which is preliminary data.</text>
</comment>
<reference evidence="2 3" key="1">
    <citation type="submission" date="2024-06" db="EMBL/GenBank/DDBJ databases">
        <authorList>
            <person name="Kraege A."/>
            <person name="Thomma B."/>
        </authorList>
    </citation>
    <scope>NUCLEOTIDE SEQUENCE [LARGE SCALE GENOMIC DNA]</scope>
</reference>
<dbReference type="PROSITE" id="PS50896">
    <property type="entry name" value="LISH"/>
    <property type="match status" value="1"/>
</dbReference>
<dbReference type="InterPro" id="IPR006594">
    <property type="entry name" value="LisH"/>
</dbReference>
<feature type="region of interest" description="Disordered" evidence="1">
    <location>
        <begin position="351"/>
        <end position="387"/>
    </location>
</feature>
<feature type="compositionally biased region" description="Basic residues" evidence="1">
    <location>
        <begin position="161"/>
        <end position="171"/>
    </location>
</feature>
<gene>
    <name evidence="2" type="primary">g4159</name>
    <name evidence="2" type="ORF">VP750_LOCUS3553</name>
</gene>
<organism evidence="2 3">
    <name type="scientific">Coccomyxa viridis</name>
    <dbReference type="NCBI Taxonomy" id="1274662"/>
    <lineage>
        <taxon>Eukaryota</taxon>
        <taxon>Viridiplantae</taxon>
        <taxon>Chlorophyta</taxon>
        <taxon>core chlorophytes</taxon>
        <taxon>Trebouxiophyceae</taxon>
        <taxon>Trebouxiophyceae incertae sedis</taxon>
        <taxon>Coccomyxaceae</taxon>
        <taxon>Coccomyxa</taxon>
    </lineage>
</organism>
<evidence type="ECO:0000313" key="3">
    <source>
        <dbReference type="Proteomes" id="UP001497392"/>
    </source>
</evidence>
<evidence type="ECO:0000313" key="2">
    <source>
        <dbReference type="EMBL" id="CAL5221894.1"/>
    </source>
</evidence>
<feature type="region of interest" description="Disordered" evidence="1">
    <location>
        <begin position="149"/>
        <end position="171"/>
    </location>
</feature>
<evidence type="ECO:0000256" key="1">
    <source>
        <dbReference type="SAM" id="MobiDB-lite"/>
    </source>
</evidence>
<protein>
    <submittedName>
        <fullName evidence="2">G4159 protein</fullName>
    </submittedName>
</protein>
<dbReference type="EMBL" id="CAXHTA020000005">
    <property type="protein sequence ID" value="CAL5221894.1"/>
    <property type="molecule type" value="Genomic_DNA"/>
</dbReference>
<accession>A0ABP1FRZ1</accession>
<keyword evidence="3" id="KW-1185">Reference proteome</keyword>
<feature type="compositionally biased region" description="Basic and acidic residues" evidence="1">
    <location>
        <begin position="366"/>
        <end position="378"/>
    </location>
</feature>